<dbReference type="Gene3D" id="3.40.50.620">
    <property type="entry name" value="HUPs"/>
    <property type="match status" value="1"/>
</dbReference>
<proteinExistence type="inferred from homology"/>
<accession>A0A933S010</accession>
<reference evidence="3" key="1">
    <citation type="submission" date="2020-07" db="EMBL/GenBank/DDBJ databases">
        <title>Huge and variable diversity of episymbiotic CPR bacteria and DPANN archaea in groundwater ecosystems.</title>
        <authorList>
            <person name="He C.Y."/>
            <person name="Keren R."/>
            <person name="Whittaker M."/>
            <person name="Farag I.F."/>
            <person name="Doudna J."/>
            <person name="Cate J.H.D."/>
            <person name="Banfield J.F."/>
        </authorList>
    </citation>
    <scope>NUCLEOTIDE SEQUENCE</scope>
    <source>
        <strain evidence="3">NC_groundwater_1818_Pr3_B-0.1um_66_35</strain>
    </source>
</reference>
<dbReference type="AlphaFoldDB" id="A0A933S010"/>
<evidence type="ECO:0000256" key="1">
    <source>
        <dbReference type="ARBA" id="ARBA00008791"/>
    </source>
</evidence>
<dbReference type="InterPro" id="IPR014729">
    <property type="entry name" value="Rossmann-like_a/b/a_fold"/>
</dbReference>
<dbReference type="InterPro" id="IPR006016">
    <property type="entry name" value="UspA"/>
</dbReference>
<name>A0A933S010_RHOPL</name>
<dbReference type="EMBL" id="JACRJB010000056">
    <property type="protein sequence ID" value="MBI5131845.1"/>
    <property type="molecule type" value="Genomic_DNA"/>
</dbReference>
<dbReference type="Proteomes" id="UP000782519">
    <property type="component" value="Unassembled WGS sequence"/>
</dbReference>
<dbReference type="SUPFAM" id="SSF52402">
    <property type="entry name" value="Adenine nucleotide alpha hydrolases-like"/>
    <property type="match status" value="1"/>
</dbReference>
<organism evidence="3 4">
    <name type="scientific">Rhodopseudomonas palustris</name>
    <dbReference type="NCBI Taxonomy" id="1076"/>
    <lineage>
        <taxon>Bacteria</taxon>
        <taxon>Pseudomonadati</taxon>
        <taxon>Pseudomonadota</taxon>
        <taxon>Alphaproteobacteria</taxon>
        <taxon>Hyphomicrobiales</taxon>
        <taxon>Nitrobacteraceae</taxon>
        <taxon>Rhodopseudomonas</taxon>
    </lineage>
</organism>
<evidence type="ECO:0000259" key="2">
    <source>
        <dbReference type="Pfam" id="PF00582"/>
    </source>
</evidence>
<gene>
    <name evidence="3" type="ORF">HZA66_20590</name>
</gene>
<dbReference type="CDD" id="cd00293">
    <property type="entry name" value="USP-like"/>
    <property type="match status" value="1"/>
</dbReference>
<evidence type="ECO:0000313" key="3">
    <source>
        <dbReference type="EMBL" id="MBI5131845.1"/>
    </source>
</evidence>
<evidence type="ECO:0000313" key="4">
    <source>
        <dbReference type="Proteomes" id="UP000782519"/>
    </source>
</evidence>
<dbReference type="PANTHER" id="PTHR46268:SF15">
    <property type="entry name" value="UNIVERSAL STRESS PROTEIN HP_0031"/>
    <property type="match status" value="1"/>
</dbReference>
<comment type="caution">
    <text evidence="3">The sequence shown here is derived from an EMBL/GenBank/DDBJ whole genome shotgun (WGS) entry which is preliminary data.</text>
</comment>
<protein>
    <submittedName>
        <fullName evidence="3">Universal stress protein</fullName>
    </submittedName>
</protein>
<dbReference type="Pfam" id="PF00582">
    <property type="entry name" value="Usp"/>
    <property type="match status" value="1"/>
</dbReference>
<comment type="similarity">
    <text evidence="1">Belongs to the universal stress protein A family.</text>
</comment>
<feature type="domain" description="UspA" evidence="2">
    <location>
        <begin position="10"/>
        <end position="157"/>
    </location>
</feature>
<dbReference type="PANTHER" id="PTHR46268">
    <property type="entry name" value="STRESS RESPONSE PROTEIN NHAX"/>
    <property type="match status" value="1"/>
</dbReference>
<sequence>MSNQSGKQFRILLAVDLEQGMTRLVAEVERYARALDAVVDVLHVSDPDPFIGYIKSDDPAEQDVIDSGRMPRAQELRAEHQATREVGEALRQKGVTVDQTLTVQGPILATILDQATRSEADLLMLGVHHHGALYRLWHGDTATGAAAEAPCAVLLIPV</sequence>